<feature type="transmembrane region" description="Helical" evidence="1">
    <location>
        <begin position="103"/>
        <end position="129"/>
    </location>
</feature>
<evidence type="ECO:0000313" key="3">
    <source>
        <dbReference type="Proteomes" id="UP000035682"/>
    </source>
</evidence>
<dbReference type="CTD" id="36377903"/>
<dbReference type="WBParaSite" id="SRAE_2000021800.1">
    <property type="protein sequence ID" value="SRAE_2000021800.1"/>
    <property type="gene ID" value="WBGene00260409"/>
</dbReference>
<reference evidence="4" key="2">
    <citation type="submission" date="2020-12" db="UniProtKB">
        <authorList>
            <consortium name="WormBaseParasite"/>
        </authorList>
    </citation>
    <scope>IDENTIFICATION</scope>
</reference>
<keyword evidence="1" id="KW-1133">Transmembrane helix</keyword>
<name>A0A090MXJ4_STRRB</name>
<feature type="transmembrane region" description="Helical" evidence="1">
    <location>
        <begin position="141"/>
        <end position="167"/>
    </location>
</feature>
<feature type="transmembrane region" description="Helical" evidence="1">
    <location>
        <begin position="73"/>
        <end position="91"/>
    </location>
</feature>
<keyword evidence="1" id="KW-0472">Membrane</keyword>
<dbReference type="EMBL" id="LN609529">
    <property type="protein sequence ID" value="CEF65539.1"/>
    <property type="molecule type" value="Genomic_DNA"/>
</dbReference>
<evidence type="ECO:0000313" key="5">
    <source>
        <dbReference type="WormBase" id="SRAE_2000021800"/>
    </source>
</evidence>
<gene>
    <name evidence="2 4 5" type="ORF">SRAE_2000021800</name>
</gene>
<dbReference type="Proteomes" id="UP000035682">
    <property type="component" value="Unplaced"/>
</dbReference>
<feature type="transmembrane region" description="Helical" evidence="1">
    <location>
        <begin position="26"/>
        <end position="46"/>
    </location>
</feature>
<reference evidence="2 3" key="1">
    <citation type="submission" date="2014-09" db="EMBL/GenBank/DDBJ databases">
        <authorList>
            <person name="Martin A.A."/>
        </authorList>
    </citation>
    <scope>NUCLEOTIDE SEQUENCE</scope>
    <source>
        <strain evidence="3">ED321</strain>
        <strain evidence="2">ED321 Heterogonic</strain>
    </source>
</reference>
<evidence type="ECO:0000313" key="2">
    <source>
        <dbReference type="EMBL" id="CEF65539.1"/>
    </source>
</evidence>
<evidence type="ECO:0000256" key="1">
    <source>
        <dbReference type="SAM" id="Phobius"/>
    </source>
</evidence>
<sequence>MDESIISSSFYVPNILSSKVLKTVKIVTISVGGIILLIGDFLLLFAHSLNSKFLGNDLDYEAISYYVNFGGRQIFYCVNFTIIIIFILAICSKNINLSIIYNLFSIIQIFGRIIWYIALILSIFARTILDIKDEPKKENKGLILITIVFSYEIIYYFFSFIFMKIFIKHLRRHDLKVSNSLNSTAEISNFSNDYSYHKSFFSTANDTLNFEHISWLKSDDYSLKNCYIQNDINNNNNNNSILDNSEIISNTLIEKKPNFSENTNKYYLNNLIKLDYKNSDISWQSDC</sequence>
<organism evidence="2">
    <name type="scientific">Strongyloides ratti</name>
    <name type="common">Parasitic roundworm</name>
    <dbReference type="NCBI Taxonomy" id="34506"/>
    <lineage>
        <taxon>Eukaryota</taxon>
        <taxon>Metazoa</taxon>
        <taxon>Ecdysozoa</taxon>
        <taxon>Nematoda</taxon>
        <taxon>Chromadorea</taxon>
        <taxon>Rhabditida</taxon>
        <taxon>Tylenchina</taxon>
        <taxon>Panagrolaimomorpha</taxon>
        <taxon>Strongyloidoidea</taxon>
        <taxon>Strongyloididae</taxon>
        <taxon>Strongyloides</taxon>
    </lineage>
</organism>
<accession>A0A090MXJ4</accession>
<dbReference type="AlphaFoldDB" id="A0A090MXJ4"/>
<dbReference type="WormBase" id="SRAE_2000021800">
    <property type="protein sequence ID" value="SRP10116"/>
    <property type="gene ID" value="WBGene00260409"/>
</dbReference>
<keyword evidence="3" id="KW-1185">Reference proteome</keyword>
<proteinExistence type="predicted"/>
<evidence type="ECO:0000313" key="4">
    <source>
        <dbReference type="WBParaSite" id="SRAE_2000021800.1"/>
    </source>
</evidence>
<dbReference type="RefSeq" id="XP_024504739.1">
    <property type="nucleotide sequence ID" value="XM_024651020.1"/>
</dbReference>
<keyword evidence="1" id="KW-0812">Transmembrane</keyword>
<dbReference type="GeneID" id="36377903"/>
<protein>
    <submittedName>
        <fullName evidence="2 4">Uncharacterized protein</fullName>
    </submittedName>
</protein>